<feature type="domain" description="Bacillithiol biosynthesis BshC C-terminal coiled-coil" evidence="4">
    <location>
        <begin position="375"/>
        <end position="530"/>
    </location>
</feature>
<evidence type="ECO:0000256" key="1">
    <source>
        <dbReference type="ARBA" id="ARBA00022598"/>
    </source>
</evidence>
<keyword evidence="6" id="KW-1185">Reference proteome</keyword>
<dbReference type="InterPro" id="IPR055399">
    <property type="entry name" value="CC_BshC"/>
</dbReference>
<reference evidence="5 6" key="1">
    <citation type="journal article" date="2016" name="Int. J. Syst. Evol. Microbiol.">
        <title>Panacibacter ginsenosidivorans gen. nov., sp. nov., with ginsenoside converting activity isolated from soil of a ginseng field.</title>
        <authorList>
            <person name="Siddiqi M.Z."/>
            <person name="Muhammad Shafi S."/>
            <person name="Choi K.D."/>
            <person name="Im W.T."/>
        </authorList>
    </citation>
    <scope>NUCLEOTIDE SEQUENCE [LARGE SCALE GENOMIC DNA]</scope>
    <source>
        <strain evidence="5 6">Gsoil1550</strain>
    </source>
</reference>
<sequence>MEANCTYLAYSQTNYFSDLVIDYLNADEKLQPFYRYGVSKAGIKQSIEARRLFPQQRAVLVQELKKQYDALPKTKALGNNMELLNNENTFTITTAHQPNIFTGPLYFIYKILHTIELAATLKKQLPEYNFVPVYYMGSEDADLDEIGNIKIDGVAYGWQTDQTGAVGRMKVDNAFLQLIAQMHGQLGVLPFGNELIDTFRRVYSKGKTIQSATLELVNDLFGKYGLVVLIPDNATLKKLFIPVVEKELREGFSHKAVSATIAALEKHHKPQAGGRELNLFYLKDNKRERIEKVDNRYKIDALGLKFSEDEIIKELYDYPDRFSANVILRGAFQETVLPNIAFIGGGGELAYWLELKSVFEAVDIPYPVLLLRNSFLVIEEKWVKKINELGIKAADLFQPAFEIMNSIVAGRSSKQFALNGELKHIENLYTQIKTLAGAVDETLHDHVIALKVKALKQLRELEKKMLRAEKRKFEVEQHNLGKLQSALFPGNNLQERVENFSLFYSKYGIEFIDMLLKYSLAMEQEFGILQLNS</sequence>
<keyword evidence="1 2" id="KW-0436">Ligase</keyword>
<protein>
    <recommendedName>
        <fullName evidence="2">Putative cysteine ligase BshC</fullName>
        <ecNumber evidence="2">6.-.-.-</ecNumber>
    </recommendedName>
</protein>
<feature type="domain" description="Bacillithiol biosynthesis BshC N-terminal Rossmann-like" evidence="3">
    <location>
        <begin position="5"/>
        <end position="373"/>
    </location>
</feature>
<dbReference type="NCBIfam" id="TIGR03998">
    <property type="entry name" value="thiol_BshC"/>
    <property type="match status" value="1"/>
</dbReference>
<evidence type="ECO:0000256" key="2">
    <source>
        <dbReference type="HAMAP-Rule" id="MF_01867"/>
    </source>
</evidence>
<dbReference type="Pfam" id="PF10079">
    <property type="entry name" value="Rossmann-like_BshC"/>
    <property type="match status" value="1"/>
</dbReference>
<evidence type="ECO:0000259" key="3">
    <source>
        <dbReference type="Pfam" id="PF10079"/>
    </source>
</evidence>
<dbReference type="OrthoDB" id="9765151at2"/>
<proteinExistence type="inferred from homology"/>
<organism evidence="5 6">
    <name type="scientific">Panacibacter ginsenosidivorans</name>
    <dbReference type="NCBI Taxonomy" id="1813871"/>
    <lineage>
        <taxon>Bacteria</taxon>
        <taxon>Pseudomonadati</taxon>
        <taxon>Bacteroidota</taxon>
        <taxon>Chitinophagia</taxon>
        <taxon>Chitinophagales</taxon>
        <taxon>Chitinophagaceae</taxon>
        <taxon>Panacibacter</taxon>
    </lineage>
</organism>
<dbReference type="RefSeq" id="WP_147188223.1">
    <property type="nucleotide sequence ID" value="NZ_CP042435.1"/>
</dbReference>
<name>A0A5B8V6C7_9BACT</name>
<dbReference type="Pfam" id="PF24850">
    <property type="entry name" value="CC_BshC"/>
    <property type="match status" value="1"/>
</dbReference>
<dbReference type="InterPro" id="IPR055398">
    <property type="entry name" value="Rossmann-like_BshC"/>
</dbReference>
<evidence type="ECO:0000313" key="6">
    <source>
        <dbReference type="Proteomes" id="UP000321533"/>
    </source>
</evidence>
<dbReference type="KEGG" id="pgin:FRZ67_03570"/>
<keyword evidence="2" id="KW-0175">Coiled coil</keyword>
<dbReference type="HAMAP" id="MF_01867">
    <property type="entry name" value="BshC"/>
    <property type="match status" value="1"/>
</dbReference>
<gene>
    <name evidence="2 5" type="primary">bshC</name>
    <name evidence="5" type="ORF">FRZ67_03570</name>
</gene>
<dbReference type="PIRSF" id="PIRSF012535">
    <property type="entry name" value="UCP012535"/>
    <property type="match status" value="1"/>
</dbReference>
<dbReference type="GO" id="GO:0016874">
    <property type="term" value="F:ligase activity"/>
    <property type="evidence" value="ECO:0007669"/>
    <property type="project" value="UniProtKB-UniRule"/>
</dbReference>
<dbReference type="EMBL" id="CP042435">
    <property type="protein sequence ID" value="QEC66423.1"/>
    <property type="molecule type" value="Genomic_DNA"/>
</dbReference>
<accession>A0A5B8V6C7</accession>
<evidence type="ECO:0000313" key="5">
    <source>
        <dbReference type="EMBL" id="QEC66423.1"/>
    </source>
</evidence>
<comment type="similarity">
    <text evidence="2">Belongs to the BshC family.</text>
</comment>
<dbReference type="AlphaFoldDB" id="A0A5B8V6C7"/>
<dbReference type="InterPro" id="IPR011199">
    <property type="entry name" value="Bacillithiol_biosynth_BshC"/>
</dbReference>
<dbReference type="EC" id="6.-.-.-" evidence="2"/>
<dbReference type="Proteomes" id="UP000321533">
    <property type="component" value="Chromosome"/>
</dbReference>
<evidence type="ECO:0000259" key="4">
    <source>
        <dbReference type="Pfam" id="PF24850"/>
    </source>
</evidence>
<feature type="coiled-coil region" evidence="2">
    <location>
        <begin position="451"/>
        <end position="478"/>
    </location>
</feature>